<keyword evidence="3" id="KW-1185">Reference proteome</keyword>
<protein>
    <submittedName>
        <fullName evidence="2">Uncharacterized protein</fullName>
    </submittedName>
</protein>
<name>A0A4R6BVI3_9STAP</name>
<dbReference type="AlphaFoldDB" id="A0A4R6BVI3"/>
<dbReference type="OrthoDB" id="2417658at2"/>
<keyword evidence="1" id="KW-0732">Signal</keyword>
<reference evidence="2 3" key="1">
    <citation type="submission" date="2019-01" db="EMBL/GenBank/DDBJ databases">
        <title>Draft genome sequences of the type strains of six Macrococcus species.</title>
        <authorList>
            <person name="Mazhar S."/>
            <person name="Altermann E."/>
            <person name="Hill C."/>
            <person name="Mcauliffe O."/>
        </authorList>
    </citation>
    <scope>NUCLEOTIDE SEQUENCE [LARGE SCALE GENOMIC DNA]</scope>
    <source>
        <strain evidence="2 3">CCM4815</strain>
    </source>
</reference>
<evidence type="ECO:0000256" key="1">
    <source>
        <dbReference type="SAM" id="SignalP"/>
    </source>
</evidence>
<sequence length="347" mass="38512">MKKLLATTVIVSALFGSVSTEVHAAAHGNPCAAQAVQPVKIPDIKSAAVIKQMKAGNYQYKGIKVGSNISQVTKSLGTATKESEMRFVLGKLNVRYYGPMTVISYSKDRYSSDTNTKVGELNFRLPMTSAIYKQDLVKLLGKSVKVDATGMQERAETYGHLGLFYKKDAKGWRLTDFSIGNPDEDMNGSKKNERPGKLKSGQLKTLTASELKAMRQGKLKYYGTELGMIPAAVDKKIGQSPMEEYKRSNTRETLVQSYKDFYDLTFNYRAPQCDGKLNLQSMTFNYGSKNKTLASIEKAVGKPDSSQKGTDSFDGKKFATVKNTYGHLTVKAEQEKKTWIVTEIQYK</sequence>
<accession>A0A4R6BVI3</accession>
<dbReference type="Proteomes" id="UP000294802">
    <property type="component" value="Unassembled WGS sequence"/>
</dbReference>
<feature type="signal peptide" evidence="1">
    <location>
        <begin position="1"/>
        <end position="24"/>
    </location>
</feature>
<comment type="caution">
    <text evidence="2">The sequence shown here is derived from an EMBL/GenBank/DDBJ whole genome shotgun (WGS) entry which is preliminary data.</text>
</comment>
<gene>
    <name evidence="2" type="ORF">ERX29_04305</name>
</gene>
<organism evidence="2 3">
    <name type="scientific">Macrococcus lamae</name>
    <dbReference type="NCBI Taxonomy" id="198484"/>
    <lineage>
        <taxon>Bacteria</taxon>
        <taxon>Bacillati</taxon>
        <taxon>Bacillota</taxon>
        <taxon>Bacilli</taxon>
        <taxon>Bacillales</taxon>
        <taxon>Staphylococcaceae</taxon>
        <taxon>Macrococcus</taxon>
    </lineage>
</organism>
<dbReference type="RefSeq" id="WP_133443461.1">
    <property type="nucleotide sequence ID" value="NZ_SCWB01000005.1"/>
</dbReference>
<evidence type="ECO:0000313" key="3">
    <source>
        <dbReference type="Proteomes" id="UP000294802"/>
    </source>
</evidence>
<dbReference type="EMBL" id="SCWB01000005">
    <property type="protein sequence ID" value="TDM12291.1"/>
    <property type="molecule type" value="Genomic_DNA"/>
</dbReference>
<proteinExistence type="predicted"/>
<feature type="chain" id="PRO_5020620306" evidence="1">
    <location>
        <begin position="25"/>
        <end position="347"/>
    </location>
</feature>
<evidence type="ECO:0000313" key="2">
    <source>
        <dbReference type="EMBL" id="TDM12291.1"/>
    </source>
</evidence>